<sequence>MHEPDQPPTDVHLVLLLHGLYGSSANLWCLEEEIERAHAASDCRLELHTLNANSYTGALTWDGIDVNAHRVASEVDKEIECLEQQGRRVTVFSITGYSLGGLIARALVGELHARTPSFFAAHRPASFCTIATPHLGVLRYGSWRSMWVHAIGQRLFSRTGQQLFCLDTDLGRPLLAQLADPNDKYLRALNVFPRIVVIANAVNDLTVPYATAAICTHDPFVDHARDCLCVELEGKTVTRYYKPDPEEDEVERELIPSAPATPQPERADNRPWLPPVFYTNWRGPLRYAVFPFIPFLLPTVLTIVAVTFAFHSFQSAQRIRLHSEARRRLLAEGPDTPTPIETPQPSRPVTPAHLDAEGISTPPLAPTNPSQPLITPLQQDIIRAFNGLPQLERIVAWFPGAFNAHAVIIARNAHNPRWAFQSEGRDVVQKWARKVVAAVTEALEAPLPAAEVIS</sequence>
<feature type="region of interest" description="Disordered" evidence="2">
    <location>
        <begin position="332"/>
        <end position="368"/>
    </location>
</feature>
<accession>A0AAD3TWJ3</accession>
<feature type="domain" description="DUF676" evidence="4">
    <location>
        <begin position="10"/>
        <end position="211"/>
    </location>
</feature>
<keyword evidence="3" id="KW-0472">Membrane</keyword>
<protein>
    <recommendedName>
        <fullName evidence="4">DUF676 domain-containing protein</fullName>
    </recommendedName>
</protein>
<dbReference type="InterPro" id="IPR044294">
    <property type="entry name" value="Lipase-like"/>
</dbReference>
<name>A0AAD3TWJ3_9TREE</name>
<evidence type="ECO:0000313" key="5">
    <source>
        <dbReference type="EMBL" id="GMK57805.1"/>
    </source>
</evidence>
<feature type="compositionally biased region" description="Pro residues" evidence="2">
    <location>
        <begin position="336"/>
        <end position="348"/>
    </location>
</feature>
<dbReference type="Gene3D" id="3.40.50.1820">
    <property type="entry name" value="alpha/beta hydrolase"/>
    <property type="match status" value="1"/>
</dbReference>
<proteinExistence type="inferred from homology"/>
<evidence type="ECO:0000256" key="1">
    <source>
        <dbReference type="ARBA" id="ARBA00007920"/>
    </source>
</evidence>
<keyword evidence="6" id="KW-1185">Reference proteome</keyword>
<dbReference type="InterPro" id="IPR007751">
    <property type="entry name" value="DUF676_lipase-like"/>
</dbReference>
<evidence type="ECO:0000256" key="3">
    <source>
        <dbReference type="SAM" id="Phobius"/>
    </source>
</evidence>
<dbReference type="PANTHER" id="PTHR12482">
    <property type="entry name" value="LIPASE ROG1-RELATED-RELATED"/>
    <property type="match status" value="1"/>
</dbReference>
<keyword evidence="3" id="KW-1133">Transmembrane helix</keyword>
<evidence type="ECO:0000259" key="4">
    <source>
        <dbReference type="Pfam" id="PF05057"/>
    </source>
</evidence>
<reference evidence="5" key="2">
    <citation type="submission" date="2023-06" db="EMBL/GenBank/DDBJ databases">
        <authorList>
            <person name="Kobayashi Y."/>
            <person name="Kayamori A."/>
            <person name="Aoki K."/>
            <person name="Shiwa Y."/>
            <person name="Fujita N."/>
            <person name="Sugita T."/>
            <person name="Iwasaki W."/>
            <person name="Tanaka N."/>
            <person name="Takashima M."/>
        </authorList>
    </citation>
    <scope>NUCLEOTIDE SEQUENCE</scope>
    <source>
        <strain evidence="5">HIS016</strain>
    </source>
</reference>
<dbReference type="SUPFAM" id="SSF53474">
    <property type="entry name" value="alpha/beta-Hydrolases"/>
    <property type="match status" value="1"/>
</dbReference>
<dbReference type="InterPro" id="IPR029058">
    <property type="entry name" value="AB_hydrolase_fold"/>
</dbReference>
<evidence type="ECO:0000313" key="6">
    <source>
        <dbReference type="Proteomes" id="UP001222932"/>
    </source>
</evidence>
<evidence type="ECO:0000256" key="2">
    <source>
        <dbReference type="SAM" id="MobiDB-lite"/>
    </source>
</evidence>
<comment type="similarity">
    <text evidence="1">Belongs to the putative lipase ROG1 family.</text>
</comment>
<comment type="caution">
    <text evidence="5">The sequence shown here is derived from an EMBL/GenBank/DDBJ whole genome shotgun (WGS) entry which is preliminary data.</text>
</comment>
<dbReference type="PANTHER" id="PTHR12482:SF62">
    <property type="entry name" value="LIPASE ROG1-RELATED"/>
    <property type="match status" value="1"/>
</dbReference>
<dbReference type="Proteomes" id="UP001222932">
    <property type="component" value="Unassembled WGS sequence"/>
</dbReference>
<dbReference type="Pfam" id="PF05057">
    <property type="entry name" value="DUF676"/>
    <property type="match status" value="1"/>
</dbReference>
<dbReference type="AlphaFoldDB" id="A0AAD3TWJ3"/>
<feature type="region of interest" description="Disordered" evidence="2">
    <location>
        <begin position="244"/>
        <end position="267"/>
    </location>
</feature>
<feature type="transmembrane region" description="Helical" evidence="3">
    <location>
        <begin position="287"/>
        <end position="310"/>
    </location>
</feature>
<keyword evidence="3" id="KW-0812">Transmembrane</keyword>
<organism evidence="5 6">
    <name type="scientific">Cutaneotrichosporon spelunceum</name>
    <dbReference type="NCBI Taxonomy" id="1672016"/>
    <lineage>
        <taxon>Eukaryota</taxon>
        <taxon>Fungi</taxon>
        <taxon>Dikarya</taxon>
        <taxon>Basidiomycota</taxon>
        <taxon>Agaricomycotina</taxon>
        <taxon>Tremellomycetes</taxon>
        <taxon>Trichosporonales</taxon>
        <taxon>Trichosporonaceae</taxon>
        <taxon>Cutaneotrichosporon</taxon>
    </lineage>
</organism>
<gene>
    <name evidence="5" type="ORF">CspeluHIS016_0406390</name>
</gene>
<reference evidence="5" key="1">
    <citation type="journal article" date="2023" name="BMC Genomics">
        <title>Chromosome-level genome assemblies of Cutaneotrichosporon spp. (Trichosporonales, Basidiomycota) reveal imbalanced evolution between nucleotide sequences and chromosome synteny.</title>
        <authorList>
            <person name="Kobayashi Y."/>
            <person name="Kayamori A."/>
            <person name="Aoki K."/>
            <person name="Shiwa Y."/>
            <person name="Matsutani M."/>
            <person name="Fujita N."/>
            <person name="Sugita T."/>
            <person name="Iwasaki W."/>
            <person name="Tanaka N."/>
            <person name="Takashima M."/>
        </authorList>
    </citation>
    <scope>NUCLEOTIDE SEQUENCE</scope>
    <source>
        <strain evidence="5">HIS016</strain>
    </source>
</reference>
<dbReference type="EMBL" id="BTCM01000004">
    <property type="protein sequence ID" value="GMK57805.1"/>
    <property type="molecule type" value="Genomic_DNA"/>
</dbReference>